<comment type="caution">
    <text evidence="7">The sequence shown here is derived from an EMBL/GenBank/DDBJ whole genome shotgun (WGS) entry which is preliminary data.</text>
</comment>
<dbReference type="EMBL" id="QGTQ01000017">
    <property type="protein sequence ID" value="PWV98518.1"/>
    <property type="molecule type" value="Genomic_DNA"/>
</dbReference>
<dbReference type="SUPFAM" id="SSF88946">
    <property type="entry name" value="Sigma2 domain of RNA polymerase sigma factors"/>
    <property type="match status" value="1"/>
</dbReference>
<keyword evidence="3" id="KW-0731">Sigma factor</keyword>
<dbReference type="InterPro" id="IPR013249">
    <property type="entry name" value="RNA_pol_sigma70_r4_t2"/>
</dbReference>
<dbReference type="InterPro" id="IPR039425">
    <property type="entry name" value="RNA_pol_sigma-70-like"/>
</dbReference>
<evidence type="ECO:0000259" key="6">
    <source>
        <dbReference type="Pfam" id="PF08281"/>
    </source>
</evidence>
<dbReference type="PANTHER" id="PTHR43133">
    <property type="entry name" value="RNA POLYMERASE ECF-TYPE SIGMA FACTO"/>
    <property type="match status" value="1"/>
</dbReference>
<dbReference type="GO" id="GO:0016987">
    <property type="term" value="F:sigma factor activity"/>
    <property type="evidence" value="ECO:0007669"/>
    <property type="project" value="UniProtKB-KW"/>
</dbReference>
<keyword evidence="4" id="KW-0804">Transcription</keyword>
<dbReference type="OrthoDB" id="9794508at2"/>
<evidence type="ECO:0000256" key="4">
    <source>
        <dbReference type="ARBA" id="ARBA00023163"/>
    </source>
</evidence>
<dbReference type="PANTHER" id="PTHR43133:SF51">
    <property type="entry name" value="RNA POLYMERASE SIGMA FACTOR"/>
    <property type="match status" value="1"/>
</dbReference>
<dbReference type="GO" id="GO:0003677">
    <property type="term" value="F:DNA binding"/>
    <property type="evidence" value="ECO:0007669"/>
    <property type="project" value="InterPro"/>
</dbReference>
<keyword evidence="2" id="KW-0805">Transcription regulation</keyword>
<dbReference type="Pfam" id="PF08281">
    <property type="entry name" value="Sigma70_r4_2"/>
    <property type="match status" value="1"/>
</dbReference>
<organism evidence="7 8">
    <name type="scientific">Paenibacillus cellulosilyticus</name>
    <dbReference type="NCBI Taxonomy" id="375489"/>
    <lineage>
        <taxon>Bacteria</taxon>
        <taxon>Bacillati</taxon>
        <taxon>Bacillota</taxon>
        <taxon>Bacilli</taxon>
        <taxon>Bacillales</taxon>
        <taxon>Paenibacillaceae</taxon>
        <taxon>Paenibacillus</taxon>
    </lineage>
</organism>
<name>A0A2V2YQG4_9BACL</name>
<evidence type="ECO:0000256" key="1">
    <source>
        <dbReference type="ARBA" id="ARBA00010641"/>
    </source>
</evidence>
<protein>
    <submittedName>
        <fullName evidence="7">RNA polymerase sigma-70 factor (ECF subfamily)</fullName>
    </submittedName>
</protein>
<evidence type="ECO:0000256" key="3">
    <source>
        <dbReference type="ARBA" id="ARBA00023082"/>
    </source>
</evidence>
<proteinExistence type="inferred from homology"/>
<feature type="domain" description="RNA polymerase sigma factor 70 region 4 type 2" evidence="6">
    <location>
        <begin position="111"/>
        <end position="155"/>
    </location>
</feature>
<dbReference type="RefSeq" id="WP_110045525.1">
    <property type="nucleotide sequence ID" value="NZ_CP054612.1"/>
</dbReference>
<dbReference type="SUPFAM" id="SSF88659">
    <property type="entry name" value="Sigma3 and sigma4 domains of RNA polymerase sigma factors"/>
    <property type="match status" value="1"/>
</dbReference>
<dbReference type="Pfam" id="PF04542">
    <property type="entry name" value="Sigma70_r2"/>
    <property type="match status" value="1"/>
</dbReference>
<dbReference type="InterPro" id="IPR013325">
    <property type="entry name" value="RNA_pol_sigma_r2"/>
</dbReference>
<dbReference type="NCBIfam" id="TIGR02937">
    <property type="entry name" value="sigma70-ECF"/>
    <property type="match status" value="1"/>
</dbReference>
<feature type="domain" description="RNA polymerase sigma-70 region 2" evidence="5">
    <location>
        <begin position="15"/>
        <end position="79"/>
    </location>
</feature>
<sequence length="165" mass="19550">MEEPLQRTSKDITQIYQRHVHTVYKVSFMLLKNVVDAEEVTQTVFLKLMQSDVAFRDHEHEKAWLIVTARNHSRNVLKHWWRRMRTSLEETDQKQLTEQLKHDDTLGDVLALPAKYRLPIYLFYYEGYRTKEIAELLAVNEATVRTQLHTGRKLLKLRIGGDSDD</sequence>
<evidence type="ECO:0000313" key="7">
    <source>
        <dbReference type="EMBL" id="PWV98518.1"/>
    </source>
</evidence>
<dbReference type="GO" id="GO:0006352">
    <property type="term" value="P:DNA-templated transcription initiation"/>
    <property type="evidence" value="ECO:0007669"/>
    <property type="project" value="InterPro"/>
</dbReference>
<comment type="similarity">
    <text evidence="1">Belongs to the sigma-70 factor family. ECF subfamily.</text>
</comment>
<accession>A0A2V2YQG4</accession>
<evidence type="ECO:0000313" key="8">
    <source>
        <dbReference type="Proteomes" id="UP000246635"/>
    </source>
</evidence>
<dbReference type="Gene3D" id="1.10.1740.10">
    <property type="match status" value="1"/>
</dbReference>
<keyword evidence="8" id="KW-1185">Reference proteome</keyword>
<dbReference type="Gene3D" id="1.10.10.10">
    <property type="entry name" value="Winged helix-like DNA-binding domain superfamily/Winged helix DNA-binding domain"/>
    <property type="match status" value="1"/>
</dbReference>
<dbReference type="InterPro" id="IPR013324">
    <property type="entry name" value="RNA_pol_sigma_r3/r4-like"/>
</dbReference>
<dbReference type="InterPro" id="IPR007627">
    <property type="entry name" value="RNA_pol_sigma70_r2"/>
</dbReference>
<dbReference type="InterPro" id="IPR014284">
    <property type="entry name" value="RNA_pol_sigma-70_dom"/>
</dbReference>
<dbReference type="Proteomes" id="UP000246635">
    <property type="component" value="Unassembled WGS sequence"/>
</dbReference>
<evidence type="ECO:0000259" key="5">
    <source>
        <dbReference type="Pfam" id="PF04542"/>
    </source>
</evidence>
<dbReference type="InterPro" id="IPR036388">
    <property type="entry name" value="WH-like_DNA-bd_sf"/>
</dbReference>
<dbReference type="CDD" id="cd06171">
    <property type="entry name" value="Sigma70_r4"/>
    <property type="match status" value="1"/>
</dbReference>
<evidence type="ECO:0000256" key="2">
    <source>
        <dbReference type="ARBA" id="ARBA00023015"/>
    </source>
</evidence>
<reference evidence="7 8" key="1">
    <citation type="submission" date="2018-05" db="EMBL/GenBank/DDBJ databases">
        <title>Genomic Encyclopedia of Type Strains, Phase III (KMG-III): the genomes of soil and plant-associated and newly described type strains.</title>
        <authorList>
            <person name="Whitman W."/>
        </authorList>
    </citation>
    <scope>NUCLEOTIDE SEQUENCE [LARGE SCALE GENOMIC DNA]</scope>
    <source>
        <strain evidence="7 8">CECT 5696</strain>
    </source>
</reference>
<dbReference type="AlphaFoldDB" id="A0A2V2YQG4"/>
<gene>
    <name evidence="7" type="ORF">DFQ01_11728</name>
</gene>